<organism evidence="13 14">
    <name type="scientific">Gossypium davidsonii</name>
    <name type="common">Davidson's cotton</name>
    <name type="synonym">Gossypium klotzschianum subsp. davidsonii</name>
    <dbReference type="NCBI Taxonomy" id="34287"/>
    <lineage>
        <taxon>Eukaryota</taxon>
        <taxon>Viridiplantae</taxon>
        <taxon>Streptophyta</taxon>
        <taxon>Embryophyta</taxon>
        <taxon>Tracheophyta</taxon>
        <taxon>Spermatophyta</taxon>
        <taxon>Magnoliopsida</taxon>
        <taxon>eudicotyledons</taxon>
        <taxon>Gunneridae</taxon>
        <taxon>Pentapetalae</taxon>
        <taxon>rosids</taxon>
        <taxon>malvids</taxon>
        <taxon>Malvales</taxon>
        <taxon>Malvaceae</taxon>
        <taxon>Malvoideae</taxon>
        <taxon>Gossypium</taxon>
    </lineage>
</organism>
<keyword evidence="5 11" id="KW-0256">Endoplasmic reticulum</keyword>
<evidence type="ECO:0000256" key="6">
    <source>
        <dbReference type="ARBA" id="ARBA00022892"/>
    </source>
</evidence>
<dbReference type="GO" id="GO:0016192">
    <property type="term" value="P:vesicle-mediated transport"/>
    <property type="evidence" value="ECO:0007669"/>
    <property type="project" value="UniProtKB-KW"/>
</dbReference>
<keyword evidence="6" id="KW-0931">ER-Golgi transport</keyword>
<dbReference type="InterPro" id="IPR000133">
    <property type="entry name" value="ER_ret_rcpt"/>
</dbReference>
<dbReference type="PRINTS" id="PR00660">
    <property type="entry name" value="ERLUMENR"/>
</dbReference>
<evidence type="ECO:0000256" key="11">
    <source>
        <dbReference type="RuleBase" id="RU000634"/>
    </source>
</evidence>
<comment type="subcellular location">
    <subcellularLocation>
        <location evidence="1 11">Endoplasmic reticulum membrane</location>
        <topology evidence="1 11">Multi-pass membrane protein</topology>
    </subcellularLocation>
</comment>
<gene>
    <name evidence="13" type="ORF">Godav_017916</name>
</gene>
<keyword evidence="4 11" id="KW-0812">Transmembrane</keyword>
<dbReference type="GO" id="GO:0005789">
    <property type="term" value="C:endoplasmic reticulum membrane"/>
    <property type="evidence" value="ECO:0007669"/>
    <property type="project" value="UniProtKB-SubCell"/>
</dbReference>
<dbReference type="Proteomes" id="UP000593561">
    <property type="component" value="Unassembled WGS sequence"/>
</dbReference>
<keyword evidence="14" id="KW-1185">Reference proteome</keyword>
<comment type="similarity">
    <text evidence="2 11">Belongs to the ERD2 family.</text>
</comment>
<dbReference type="GO" id="GO:0006621">
    <property type="term" value="P:protein retention in ER lumen"/>
    <property type="evidence" value="ECO:0007669"/>
    <property type="project" value="InterPro"/>
</dbReference>
<evidence type="ECO:0000256" key="7">
    <source>
        <dbReference type="ARBA" id="ARBA00022927"/>
    </source>
</evidence>
<dbReference type="Pfam" id="PF00810">
    <property type="entry name" value="ER_lumen_recept"/>
    <property type="match status" value="1"/>
</dbReference>
<keyword evidence="12" id="KW-0732">Signal</keyword>
<evidence type="ECO:0000256" key="4">
    <source>
        <dbReference type="ARBA" id="ARBA00022692"/>
    </source>
</evidence>
<sequence>MWTFSLYLEAVAILPQLVLLQRTRNIDNLTGQYVFLLGYALVQCS</sequence>
<dbReference type="AlphaFoldDB" id="A0A7J8QUW0"/>
<name>A0A7J8QUW0_GOSDV</name>
<keyword evidence="8" id="KW-1133">Transmembrane helix</keyword>
<evidence type="ECO:0000256" key="2">
    <source>
        <dbReference type="ARBA" id="ARBA00010120"/>
    </source>
</evidence>
<evidence type="ECO:0000256" key="5">
    <source>
        <dbReference type="ARBA" id="ARBA00022824"/>
    </source>
</evidence>
<feature type="signal peptide" evidence="12">
    <location>
        <begin position="1"/>
        <end position="20"/>
    </location>
</feature>
<protein>
    <recommendedName>
        <fullName evidence="11">ER lumen protein-retaining receptor</fullName>
    </recommendedName>
</protein>
<evidence type="ECO:0000256" key="12">
    <source>
        <dbReference type="SAM" id="SignalP"/>
    </source>
</evidence>
<evidence type="ECO:0000313" key="14">
    <source>
        <dbReference type="Proteomes" id="UP000593561"/>
    </source>
</evidence>
<evidence type="ECO:0000256" key="9">
    <source>
        <dbReference type="ARBA" id="ARBA00023136"/>
    </source>
</evidence>
<keyword evidence="9" id="KW-0472">Membrane</keyword>
<accession>A0A7J8QUW0</accession>
<dbReference type="GO" id="GO:0046923">
    <property type="term" value="F:ER retention sequence binding"/>
    <property type="evidence" value="ECO:0007669"/>
    <property type="project" value="InterPro"/>
</dbReference>
<keyword evidence="3 11" id="KW-0813">Transport</keyword>
<evidence type="ECO:0000256" key="3">
    <source>
        <dbReference type="ARBA" id="ARBA00022448"/>
    </source>
</evidence>
<dbReference type="EMBL" id="JABFAC010000001">
    <property type="protein sequence ID" value="MBA0605328.1"/>
    <property type="molecule type" value="Genomic_DNA"/>
</dbReference>
<evidence type="ECO:0000256" key="8">
    <source>
        <dbReference type="ARBA" id="ARBA00022989"/>
    </source>
</evidence>
<keyword evidence="10 11" id="KW-0675">Receptor</keyword>
<reference evidence="13 14" key="1">
    <citation type="journal article" date="2019" name="Genome Biol. Evol.">
        <title>Insights into the evolution of the New World diploid cottons (Gossypium, subgenus Houzingenia) based on genome sequencing.</title>
        <authorList>
            <person name="Grover C.E."/>
            <person name="Arick M.A. 2nd"/>
            <person name="Thrash A."/>
            <person name="Conover J.L."/>
            <person name="Sanders W.S."/>
            <person name="Peterson D.G."/>
            <person name="Frelichowski J.E."/>
            <person name="Scheffler J.A."/>
            <person name="Scheffler B.E."/>
            <person name="Wendel J.F."/>
        </authorList>
    </citation>
    <scope>NUCLEOTIDE SEQUENCE [LARGE SCALE GENOMIC DNA]</scope>
    <source>
        <strain evidence="13">27</strain>
        <tissue evidence="13">Leaf</tissue>
    </source>
</reference>
<dbReference type="PANTHER" id="PTHR10585">
    <property type="entry name" value="ER LUMEN PROTEIN RETAINING RECEPTOR"/>
    <property type="match status" value="1"/>
</dbReference>
<evidence type="ECO:0000256" key="1">
    <source>
        <dbReference type="ARBA" id="ARBA00004477"/>
    </source>
</evidence>
<dbReference type="GO" id="GO:0015031">
    <property type="term" value="P:protein transport"/>
    <property type="evidence" value="ECO:0007669"/>
    <property type="project" value="UniProtKB-KW"/>
</dbReference>
<comment type="caution">
    <text evidence="13">The sequence shown here is derived from an EMBL/GenBank/DDBJ whole genome shotgun (WGS) entry which is preliminary data.</text>
</comment>
<proteinExistence type="inferred from homology"/>
<evidence type="ECO:0000256" key="10">
    <source>
        <dbReference type="ARBA" id="ARBA00023170"/>
    </source>
</evidence>
<evidence type="ECO:0000313" key="13">
    <source>
        <dbReference type="EMBL" id="MBA0605328.1"/>
    </source>
</evidence>
<dbReference type="PROSITE" id="PS00952">
    <property type="entry name" value="ER_LUMEN_RECEPTOR_2"/>
    <property type="match status" value="1"/>
</dbReference>
<keyword evidence="7 11" id="KW-0653">Protein transport</keyword>
<feature type="chain" id="PRO_5029881377" description="ER lumen protein-retaining receptor" evidence="12">
    <location>
        <begin position="21"/>
        <end position="45"/>
    </location>
</feature>